<feature type="compositionally biased region" description="Low complexity" evidence="1">
    <location>
        <begin position="91"/>
        <end position="101"/>
    </location>
</feature>
<feature type="region of interest" description="Disordered" evidence="1">
    <location>
        <begin position="63"/>
        <end position="139"/>
    </location>
</feature>
<feature type="compositionally biased region" description="Basic and acidic residues" evidence="1">
    <location>
        <begin position="103"/>
        <end position="128"/>
    </location>
</feature>
<keyword evidence="3" id="KW-1185">Reference proteome</keyword>
<dbReference type="InterPro" id="IPR016787">
    <property type="entry name" value="UCP021328"/>
</dbReference>
<dbReference type="OrthoDB" id="4570726at2"/>
<name>A0A0K1PRJ4_9BACT</name>
<dbReference type="KEGG" id="llu:AKJ09_02388"/>
<evidence type="ECO:0000313" key="3">
    <source>
        <dbReference type="Proteomes" id="UP000064967"/>
    </source>
</evidence>
<sequence>MGSFTVFFDGQFWVGLAVRHRDSNSRVPEVARVVFGPEPSDAELLEWTREQFQRLEYRAVDSTAPLERASAGNPKRRQREARRALEETTTRTRAQTALAAALEEERGKQERERRARRQEQADERFRCRAEKRKRARRGK</sequence>
<proteinExistence type="predicted"/>
<evidence type="ECO:0000313" key="2">
    <source>
        <dbReference type="EMBL" id="AKU95724.1"/>
    </source>
</evidence>
<dbReference type="STRING" id="1391654.AKJ09_02388"/>
<dbReference type="AlphaFoldDB" id="A0A0K1PRJ4"/>
<feature type="compositionally biased region" description="Basic and acidic residues" evidence="1">
    <location>
        <begin position="81"/>
        <end position="90"/>
    </location>
</feature>
<feature type="compositionally biased region" description="Basic residues" evidence="1">
    <location>
        <begin position="129"/>
        <end position="139"/>
    </location>
</feature>
<dbReference type="Proteomes" id="UP000064967">
    <property type="component" value="Chromosome"/>
</dbReference>
<evidence type="ECO:0000256" key="1">
    <source>
        <dbReference type="SAM" id="MobiDB-lite"/>
    </source>
</evidence>
<organism evidence="2 3">
    <name type="scientific">Labilithrix luteola</name>
    <dbReference type="NCBI Taxonomy" id="1391654"/>
    <lineage>
        <taxon>Bacteria</taxon>
        <taxon>Pseudomonadati</taxon>
        <taxon>Myxococcota</taxon>
        <taxon>Polyangia</taxon>
        <taxon>Polyangiales</taxon>
        <taxon>Labilitrichaceae</taxon>
        <taxon>Labilithrix</taxon>
    </lineage>
</organism>
<protein>
    <recommendedName>
        <fullName evidence="4">DUF2992 family protein</fullName>
    </recommendedName>
</protein>
<dbReference type="EMBL" id="CP012333">
    <property type="protein sequence ID" value="AKU95724.1"/>
    <property type="molecule type" value="Genomic_DNA"/>
</dbReference>
<dbReference type="Pfam" id="PF11208">
    <property type="entry name" value="DUF2992"/>
    <property type="match status" value="1"/>
</dbReference>
<gene>
    <name evidence="2" type="ORF">AKJ09_02388</name>
</gene>
<accession>A0A0K1PRJ4</accession>
<dbReference type="RefSeq" id="WP_146647119.1">
    <property type="nucleotide sequence ID" value="NZ_CP012333.1"/>
</dbReference>
<reference evidence="2 3" key="1">
    <citation type="submission" date="2015-08" db="EMBL/GenBank/DDBJ databases">
        <authorList>
            <person name="Babu N.S."/>
            <person name="Beckwith C.J."/>
            <person name="Beseler K.G."/>
            <person name="Brison A."/>
            <person name="Carone J.V."/>
            <person name="Caskin T.P."/>
            <person name="Diamond M."/>
            <person name="Durham M.E."/>
            <person name="Foxe J.M."/>
            <person name="Go M."/>
            <person name="Henderson B.A."/>
            <person name="Jones I.B."/>
            <person name="McGettigan J.A."/>
            <person name="Micheletti S.J."/>
            <person name="Nasrallah M.E."/>
            <person name="Ortiz D."/>
            <person name="Piller C.R."/>
            <person name="Privatt S.R."/>
            <person name="Schneider S.L."/>
            <person name="Sharp S."/>
            <person name="Smith T.C."/>
            <person name="Stanton J.D."/>
            <person name="Ullery H.E."/>
            <person name="Wilson R.J."/>
            <person name="Serrano M.G."/>
            <person name="Buck G."/>
            <person name="Lee V."/>
            <person name="Wang Y."/>
            <person name="Carvalho R."/>
            <person name="Voegtly L."/>
            <person name="Shi R."/>
            <person name="Duckworth R."/>
            <person name="Johnson A."/>
            <person name="Loviza R."/>
            <person name="Walstead R."/>
            <person name="Shah Z."/>
            <person name="Kiflezghi M."/>
            <person name="Wade K."/>
            <person name="Ball S.L."/>
            <person name="Bradley K.W."/>
            <person name="Asai D.J."/>
            <person name="Bowman C.A."/>
            <person name="Russell D.A."/>
            <person name="Pope W.H."/>
            <person name="Jacobs-Sera D."/>
            <person name="Hendrix R.W."/>
            <person name="Hatfull G.F."/>
        </authorList>
    </citation>
    <scope>NUCLEOTIDE SEQUENCE [LARGE SCALE GENOMIC DNA]</scope>
    <source>
        <strain evidence="2 3">DSM 27648</strain>
    </source>
</reference>
<evidence type="ECO:0008006" key="4">
    <source>
        <dbReference type="Google" id="ProtNLM"/>
    </source>
</evidence>